<feature type="transmembrane region" description="Helical" evidence="2">
    <location>
        <begin position="40"/>
        <end position="62"/>
    </location>
</feature>
<protein>
    <submittedName>
        <fullName evidence="4">Polysaccharide biosynthesis protein</fullName>
    </submittedName>
</protein>
<dbReference type="Pfam" id="PF13727">
    <property type="entry name" value="CoA_binding_3"/>
    <property type="match status" value="1"/>
</dbReference>
<dbReference type="AlphaFoldDB" id="A0A540V2F5"/>
<dbReference type="PANTHER" id="PTHR43318">
    <property type="entry name" value="UDP-N-ACETYLGLUCOSAMINE 4,6-DEHYDRATASE"/>
    <property type="match status" value="1"/>
</dbReference>
<dbReference type="PANTHER" id="PTHR43318:SF1">
    <property type="entry name" value="POLYSACCHARIDE BIOSYNTHESIS PROTEIN EPSC-RELATED"/>
    <property type="match status" value="1"/>
</dbReference>
<dbReference type="InterPro" id="IPR051203">
    <property type="entry name" value="Polysaccharide_Synthase-Rel"/>
</dbReference>
<dbReference type="Proteomes" id="UP000315753">
    <property type="component" value="Unassembled WGS sequence"/>
</dbReference>
<dbReference type="InterPro" id="IPR003869">
    <property type="entry name" value="Polysac_CapD-like"/>
</dbReference>
<dbReference type="RefSeq" id="WP_141602224.1">
    <property type="nucleotide sequence ID" value="NZ_VIGD01000008.1"/>
</dbReference>
<evidence type="ECO:0000313" key="4">
    <source>
        <dbReference type="EMBL" id="TQE90932.1"/>
    </source>
</evidence>
<evidence type="ECO:0000256" key="1">
    <source>
        <dbReference type="ARBA" id="ARBA00007430"/>
    </source>
</evidence>
<comment type="caution">
    <text evidence="4">The sequence shown here is derived from an EMBL/GenBank/DDBJ whole genome shotgun (WGS) entry which is preliminary data.</text>
</comment>
<gene>
    <name evidence="4" type="ORF">FKZ59_07970</name>
</gene>
<keyword evidence="2" id="KW-1133">Transmembrane helix</keyword>
<feature type="transmembrane region" description="Helical" evidence="2">
    <location>
        <begin position="7"/>
        <end position="28"/>
    </location>
</feature>
<dbReference type="Gene3D" id="3.40.50.720">
    <property type="entry name" value="NAD(P)-binding Rossmann-like Domain"/>
    <property type="match status" value="2"/>
</dbReference>
<evidence type="ECO:0000313" key="5">
    <source>
        <dbReference type="Proteomes" id="UP000315753"/>
    </source>
</evidence>
<keyword evidence="2" id="KW-0472">Membrane</keyword>
<sequence>MSYQKRYMLFFTIDSCIVLSAIFISYWLLHPTLNVYDNKLIMLSAVTLLISHHIAAYFFHLYDRMWSVASVRELLIICLAVTISVSTASLLQFIINHDVYFRVMAVTWMLHIILIGGSRFTVRLLNDKESFKPKDNLKRVLIVGAGQGGTMLIRNLINASNPEYLPVAIVDDDPRKQHLKIMNVTVCGTTKDIPEIVKKYDIEEIFIAIPSLGRAGIKSIYDRCAKTPTKVKIMPNIEDVMTGKVSVSEMKEVNIEDLLGRDEVKLDMNAISKKLTNKTILVTGAGGSIGSEICRQVMKFNPKRLILLGHGENSIYTIYMELTEKLGNQFTEIVPVIADIRDRKRIFEIVDQYRPDVIYHAAAHKHVPLMEYNPTEAVQNNIFGTKNVAEAADKYGVKNFVMISTDKAVNPTNVMGATKRIAEMVVQDLAKRSKTNFAAVRFGNVLGSRGSVVPRFKEQIRAGGPVTVTHPDMTRYFMTIPEASRLVLQAGALAKGGEVFVLDMGEPVKIVDLARNLIRLSGFSEDEIKIEFTGIRPGEKLYEELLNPEEIQEESVYPKIHVGRARCMEHDQLMLLLKRLENLKDPKEIRRITVGVANKKWDVLQESAAPQEEQAIAESKLSIAK</sequence>
<feature type="transmembrane region" description="Helical" evidence="2">
    <location>
        <begin position="74"/>
        <end position="95"/>
    </location>
</feature>
<organism evidence="4 5">
    <name type="scientific">Ureibacillus terrenus</name>
    <dbReference type="NCBI Taxonomy" id="118246"/>
    <lineage>
        <taxon>Bacteria</taxon>
        <taxon>Bacillati</taxon>
        <taxon>Bacillota</taxon>
        <taxon>Bacilli</taxon>
        <taxon>Bacillales</taxon>
        <taxon>Caryophanaceae</taxon>
        <taxon>Ureibacillus</taxon>
    </lineage>
</organism>
<dbReference type="Pfam" id="PF02719">
    <property type="entry name" value="Polysacc_synt_2"/>
    <property type="match status" value="1"/>
</dbReference>
<dbReference type="InterPro" id="IPR036291">
    <property type="entry name" value="NAD(P)-bd_dom_sf"/>
</dbReference>
<dbReference type="EMBL" id="VIGD01000008">
    <property type="protein sequence ID" value="TQE90932.1"/>
    <property type="molecule type" value="Genomic_DNA"/>
</dbReference>
<comment type="similarity">
    <text evidence="1">Belongs to the polysaccharide synthase family.</text>
</comment>
<evidence type="ECO:0000259" key="3">
    <source>
        <dbReference type="Pfam" id="PF02719"/>
    </source>
</evidence>
<keyword evidence="2" id="KW-0812">Transmembrane</keyword>
<accession>A0A540V2F5</accession>
<keyword evidence="5" id="KW-1185">Reference proteome</keyword>
<dbReference type="OrthoDB" id="9803111at2"/>
<evidence type="ECO:0000256" key="2">
    <source>
        <dbReference type="SAM" id="Phobius"/>
    </source>
</evidence>
<feature type="domain" description="Polysaccharide biosynthesis protein CapD-like" evidence="3">
    <location>
        <begin position="280"/>
        <end position="562"/>
    </location>
</feature>
<reference evidence="4 5" key="1">
    <citation type="submission" date="2019-06" db="EMBL/GenBank/DDBJ databases">
        <title>Genome sequence of Ureibacillus terrenus.</title>
        <authorList>
            <person name="Maclea K.S."/>
            <person name="Simoes M."/>
        </authorList>
    </citation>
    <scope>NUCLEOTIDE SEQUENCE [LARGE SCALE GENOMIC DNA]</scope>
    <source>
        <strain evidence="4 5">ATCC BAA-384</strain>
    </source>
</reference>
<proteinExistence type="inferred from homology"/>
<dbReference type="SUPFAM" id="SSF51735">
    <property type="entry name" value="NAD(P)-binding Rossmann-fold domains"/>
    <property type="match status" value="2"/>
</dbReference>
<dbReference type="CDD" id="cd05237">
    <property type="entry name" value="UDP_invert_4-6DH_SDR_e"/>
    <property type="match status" value="1"/>
</dbReference>
<name>A0A540V2F5_9BACL</name>